<comment type="caution">
    <text evidence="1">The sequence shown here is derived from an EMBL/GenBank/DDBJ whole genome shotgun (WGS) entry which is preliminary data.</text>
</comment>
<dbReference type="EMBL" id="JBAHYK010001290">
    <property type="protein sequence ID" value="KAL0568639.1"/>
    <property type="molecule type" value="Genomic_DNA"/>
</dbReference>
<gene>
    <name evidence="1" type="ORF">V5O48_013347</name>
</gene>
<proteinExistence type="predicted"/>
<organism evidence="1 2">
    <name type="scientific">Marasmius crinis-equi</name>
    <dbReference type="NCBI Taxonomy" id="585013"/>
    <lineage>
        <taxon>Eukaryota</taxon>
        <taxon>Fungi</taxon>
        <taxon>Dikarya</taxon>
        <taxon>Basidiomycota</taxon>
        <taxon>Agaricomycotina</taxon>
        <taxon>Agaricomycetes</taxon>
        <taxon>Agaricomycetidae</taxon>
        <taxon>Agaricales</taxon>
        <taxon>Marasmiineae</taxon>
        <taxon>Marasmiaceae</taxon>
        <taxon>Marasmius</taxon>
    </lineage>
</organism>
<accession>A0ABR3F0C6</accession>
<dbReference type="Proteomes" id="UP001465976">
    <property type="component" value="Unassembled WGS sequence"/>
</dbReference>
<feature type="non-terminal residue" evidence="1">
    <location>
        <position position="1"/>
    </location>
</feature>
<evidence type="ECO:0008006" key="3">
    <source>
        <dbReference type="Google" id="ProtNLM"/>
    </source>
</evidence>
<keyword evidence="2" id="KW-1185">Reference proteome</keyword>
<evidence type="ECO:0000313" key="1">
    <source>
        <dbReference type="EMBL" id="KAL0568639.1"/>
    </source>
</evidence>
<protein>
    <recommendedName>
        <fullName evidence="3">F-box domain-containing protein</fullName>
    </recommendedName>
</protein>
<evidence type="ECO:0000313" key="2">
    <source>
        <dbReference type="Proteomes" id="UP001465976"/>
    </source>
</evidence>
<reference evidence="1 2" key="1">
    <citation type="submission" date="2024-02" db="EMBL/GenBank/DDBJ databases">
        <title>A draft genome for the cacao thread blight pathogen Marasmius crinis-equi.</title>
        <authorList>
            <person name="Cohen S.P."/>
            <person name="Baruah I.K."/>
            <person name="Amoako-Attah I."/>
            <person name="Bukari Y."/>
            <person name="Meinhardt L.W."/>
            <person name="Bailey B.A."/>
        </authorList>
    </citation>
    <scope>NUCLEOTIDE SEQUENCE [LARGE SCALE GENOMIC DNA]</scope>
    <source>
        <strain evidence="1 2">GH-76</strain>
    </source>
</reference>
<name>A0ABR3F0C6_9AGAR</name>
<sequence length="549" mass="61828">TTFRNWPASLNIECQRCGYNLDTPSSSDVHPPSDAVVALSQNNAVPSSIIAQSCRNNLSGLADSISKIDKNIGRLEDTLRLLQAERNRLLGYTQTYKQVVHPIRRVPAAILGETFLACVGDPTDLGHFTIWKKPYQHNSLDKNEPWWRLGQVCQRWREVALSHSNLWSYIAIDLPKPGNLPSDAMVSQLILQLQRSRSQPLTIALRSATKRPRSDYHSILTAICVHSSRWESIRLEFGVNSIEMLRTMSRLVRGNIPALSRLYLDLSRCPTDAHNNGLDAFALAPRLKTITVRGLNLTPFMNLVSLPWSQITQFRYRCSSPETTSNLDFIVRMPHIETFVDQRCFGADLNGHGTINVPSLRLLSLYNDYPQSRLSTFSKLLDRLSVDHLQDLRIIVSPGIPSLQCFLRRTAPTVRSLSIYNKGLDTAQMIELLNCASGDLQSLSLRNGSSDLIAALGSLDPETQKPKLLPKLHTIRIFQPWASSQTQDDSLVNMVECRLSPDTTAAISLLELDSEFDIEVETLEVLKTYRYRGLEVKRSPMLHFLIPGY</sequence>